<evidence type="ECO:0000313" key="2">
    <source>
        <dbReference type="EMBL" id="SFN99333.1"/>
    </source>
</evidence>
<gene>
    <name evidence="2" type="ORF">SAMN05421741_11622</name>
</gene>
<evidence type="ECO:0000313" key="3">
    <source>
        <dbReference type="Proteomes" id="UP000199036"/>
    </source>
</evidence>
<dbReference type="AlphaFoldDB" id="A0A1I5DJE2"/>
<reference evidence="3" key="1">
    <citation type="submission" date="2016-10" db="EMBL/GenBank/DDBJ databases">
        <authorList>
            <person name="Varghese N."/>
            <person name="Submissions S."/>
        </authorList>
    </citation>
    <scope>NUCLEOTIDE SEQUENCE [LARGE SCALE GENOMIC DNA]</scope>
    <source>
        <strain evidence="3">DS-12</strain>
    </source>
</reference>
<protein>
    <recommendedName>
        <fullName evidence="4">DUF4468 domain-containing protein</fullName>
    </recommendedName>
</protein>
<evidence type="ECO:0008006" key="4">
    <source>
        <dbReference type="Google" id="ProtNLM"/>
    </source>
</evidence>
<keyword evidence="1" id="KW-0732">Signal</keyword>
<dbReference type="OrthoDB" id="1150971at2"/>
<accession>A0A1I5DJE2</accession>
<dbReference type="STRING" id="913024.SAMN05421741_11622"/>
<dbReference type="EMBL" id="FOVI01000016">
    <property type="protein sequence ID" value="SFN99333.1"/>
    <property type="molecule type" value="Genomic_DNA"/>
</dbReference>
<dbReference type="RefSeq" id="WP_091524203.1">
    <property type="nucleotide sequence ID" value="NZ_FOVI01000016.1"/>
</dbReference>
<name>A0A1I5DJE2_9FLAO</name>
<feature type="signal peptide" evidence="1">
    <location>
        <begin position="1"/>
        <end position="18"/>
    </location>
</feature>
<keyword evidence="3" id="KW-1185">Reference proteome</keyword>
<organism evidence="2 3">
    <name type="scientific">Paenimyroides ummariense</name>
    <dbReference type="NCBI Taxonomy" id="913024"/>
    <lineage>
        <taxon>Bacteria</taxon>
        <taxon>Pseudomonadati</taxon>
        <taxon>Bacteroidota</taxon>
        <taxon>Flavobacteriia</taxon>
        <taxon>Flavobacteriales</taxon>
        <taxon>Flavobacteriaceae</taxon>
        <taxon>Paenimyroides</taxon>
    </lineage>
</organism>
<sequence>MQNLFLILAFLLAGIGYAQTENNSEPNLDGLCAKVYTAQEEDEGSPNIYTYQTKILSAARVSSSDTEDEVKKKVQKFWKKNEEKLICDNLGFNVPKGSIVKLAVARRFEDFIDDVTETWNVDLNKVDKSDNKTVLDYVHYEMEIRKGTPHEPVLQRYYKKLRAAGAKYKSEL</sequence>
<evidence type="ECO:0000256" key="1">
    <source>
        <dbReference type="SAM" id="SignalP"/>
    </source>
</evidence>
<feature type="chain" id="PRO_5011470507" description="DUF4468 domain-containing protein" evidence="1">
    <location>
        <begin position="19"/>
        <end position="172"/>
    </location>
</feature>
<dbReference type="Proteomes" id="UP000199036">
    <property type="component" value="Unassembled WGS sequence"/>
</dbReference>
<proteinExistence type="predicted"/>